<reference evidence="9" key="1">
    <citation type="journal article" date="2011" name="Genome Biol.">
        <title>Comparative genomics of the social amoebae Dictyostelium discoideum and Dictyostelium purpureum.</title>
        <authorList>
            <consortium name="US DOE Joint Genome Institute (JGI-PGF)"/>
            <person name="Sucgang R."/>
            <person name="Kuo A."/>
            <person name="Tian X."/>
            <person name="Salerno W."/>
            <person name="Parikh A."/>
            <person name="Feasley C.L."/>
            <person name="Dalin E."/>
            <person name="Tu H."/>
            <person name="Huang E."/>
            <person name="Barry K."/>
            <person name="Lindquist E."/>
            <person name="Shapiro H."/>
            <person name="Bruce D."/>
            <person name="Schmutz J."/>
            <person name="Salamov A."/>
            <person name="Fey P."/>
            <person name="Gaudet P."/>
            <person name="Anjard C."/>
            <person name="Babu M.M."/>
            <person name="Basu S."/>
            <person name="Bushmanova Y."/>
            <person name="van der Wel H."/>
            <person name="Katoh-Kurasawa M."/>
            <person name="Dinh C."/>
            <person name="Coutinho P.M."/>
            <person name="Saito T."/>
            <person name="Elias M."/>
            <person name="Schaap P."/>
            <person name="Kay R.R."/>
            <person name="Henrissat B."/>
            <person name="Eichinger L."/>
            <person name="Rivero F."/>
            <person name="Putnam N.H."/>
            <person name="West C.M."/>
            <person name="Loomis W.F."/>
            <person name="Chisholm R.L."/>
            <person name="Shaulsky G."/>
            <person name="Strassmann J.E."/>
            <person name="Queller D.C."/>
            <person name="Kuspa A."/>
            <person name="Grigoriev I.V."/>
        </authorList>
    </citation>
    <scope>NUCLEOTIDE SEQUENCE [LARGE SCALE GENOMIC DNA]</scope>
    <source>
        <strain evidence="9">QSDP1</strain>
    </source>
</reference>
<dbReference type="FunCoup" id="F0ZMZ3">
    <property type="interactions" value="140"/>
</dbReference>
<proteinExistence type="predicted"/>
<keyword evidence="9" id="KW-1185">Reference proteome</keyword>
<dbReference type="Pfam" id="PF22933">
    <property type="entry name" value="ComC_SSD"/>
    <property type="match status" value="1"/>
</dbReference>
<dbReference type="AlphaFoldDB" id="F0ZMZ3"/>
<dbReference type="PROSITE" id="PS00022">
    <property type="entry name" value="EGF_1"/>
    <property type="match status" value="2"/>
</dbReference>
<dbReference type="EMBL" id="GL871087">
    <property type="protein sequence ID" value="EGC34704.1"/>
    <property type="molecule type" value="Genomic_DNA"/>
</dbReference>
<organism evidence="8 9">
    <name type="scientific">Dictyostelium purpureum</name>
    <name type="common">Slime mold</name>
    <dbReference type="NCBI Taxonomy" id="5786"/>
    <lineage>
        <taxon>Eukaryota</taxon>
        <taxon>Amoebozoa</taxon>
        <taxon>Evosea</taxon>
        <taxon>Eumycetozoa</taxon>
        <taxon>Dictyostelia</taxon>
        <taxon>Dictyosteliales</taxon>
        <taxon>Dictyosteliaceae</taxon>
        <taxon>Dictyostelium</taxon>
    </lineage>
</organism>
<dbReference type="SUPFAM" id="SSF50911">
    <property type="entry name" value="Mannose 6-phosphate receptor domain"/>
    <property type="match status" value="1"/>
</dbReference>
<keyword evidence="3" id="KW-0245">EGF-like domain</keyword>
<accession>F0ZMZ3</accession>
<evidence type="ECO:0000256" key="2">
    <source>
        <dbReference type="ARBA" id="ARBA00023157"/>
    </source>
</evidence>
<dbReference type="KEGG" id="dpp:DICPUDRAFT_55625"/>
<dbReference type="PANTHER" id="PTHR24032">
    <property type="entry name" value="EGF-LIKE DOMAIN-CONTAINING PROTEIN-RELATED-RELATED"/>
    <property type="match status" value="1"/>
</dbReference>
<protein>
    <submittedName>
        <fullName evidence="8">Uncharacterized protein</fullName>
    </submittedName>
</protein>
<feature type="chain" id="PRO_5003262611" evidence="5">
    <location>
        <begin position="23"/>
        <end position="602"/>
    </location>
</feature>
<feature type="disulfide bond" evidence="3">
    <location>
        <begin position="310"/>
        <end position="319"/>
    </location>
</feature>
<dbReference type="CDD" id="cd00603">
    <property type="entry name" value="IPT_PCSR"/>
    <property type="match status" value="1"/>
</dbReference>
<keyword evidence="2 3" id="KW-1015">Disulfide bond</keyword>
<dbReference type="InterPro" id="IPR053331">
    <property type="entry name" value="EGF-like_comC"/>
</dbReference>
<dbReference type="InterPro" id="IPR009011">
    <property type="entry name" value="Man6P_isomerase_rcpt-bd_dom_sf"/>
</dbReference>
<dbReference type="eggNOG" id="ENOG502R9B7">
    <property type="taxonomic scope" value="Eukaryota"/>
</dbReference>
<dbReference type="InterPro" id="IPR013111">
    <property type="entry name" value="EGF_extracell"/>
</dbReference>
<evidence type="ECO:0000259" key="7">
    <source>
        <dbReference type="PROSITE" id="PS51914"/>
    </source>
</evidence>
<evidence type="ECO:0000256" key="1">
    <source>
        <dbReference type="ARBA" id="ARBA00022729"/>
    </source>
</evidence>
<evidence type="ECO:0000256" key="3">
    <source>
        <dbReference type="PROSITE-ProRule" id="PRU00076"/>
    </source>
</evidence>
<dbReference type="GeneID" id="10499319"/>
<evidence type="ECO:0000313" key="8">
    <source>
        <dbReference type="EMBL" id="EGC34704.1"/>
    </source>
</evidence>
<dbReference type="PANTHER" id="PTHR24032:SF17">
    <property type="entry name" value="EGF-LIKE DOMAIN-CONTAINING PROTEIN"/>
    <property type="match status" value="1"/>
</dbReference>
<keyword evidence="4" id="KW-1133">Transmembrane helix</keyword>
<evidence type="ECO:0000313" key="9">
    <source>
        <dbReference type="Proteomes" id="UP000001064"/>
    </source>
</evidence>
<dbReference type="InParanoid" id="F0ZMZ3"/>
<keyword evidence="4" id="KW-0472">Membrane</keyword>
<feature type="disulfide bond" evidence="3">
    <location>
        <begin position="291"/>
        <end position="301"/>
    </location>
</feature>
<dbReference type="OMA" id="INIYGYF"/>
<feature type="domain" description="MRH" evidence="7">
    <location>
        <begin position="25"/>
        <end position="168"/>
    </location>
</feature>
<keyword evidence="1 5" id="KW-0732">Signal</keyword>
<sequence length="602" mass="66943">MKKIKFFFFFIIFLINNNFVKTQITKCIYVNDVNNQTYDLNPLIKNTDFYSKGFKTFGIGADTTFYFSFCRVTVDPCKQRACQDNNNAGNLNVEEIVTFNDTGIVMTTHYKTNNLGGTNCLAASPSGYRNTYIKLSCDPNEEFKIISMKENGYCVYEVEASSKYLCRTCPFDCSNHGLCGPHDGICQCDTQTNGDFCQNSKLFIGSSDSAPEETGGVINIYGYFGQITSNAKVLIGDQECKNPIVYRGGTFDTIQCTIGPGKGTKDILFTDRDLKVLGVNAFRYTPKAYECLKNCSKQGVCDTTTGICKCSEGFAGPDCLSTGSNSTTGVGGDGSSSIGNSNTTFTINIHSLVEFKFDGNVHKEHILYNKWKQISTTNTTNSIITTFNQIIPNTGCVVEYSVEQVLNHPKDYFFANQNFTLDPNSLKVTVSIHSYKYNSTLNSLQLRILSLIGDEEDSNVKCKQETDFDTDGINSLHSSNYITISRENKIFYGRFLSSMLSDLRVTYMSTQIVSKDQDSLLIGLNMPHCINECIIDPDFSLLVSSKSNDRECESKREWFLPVVIIAPTVGAALIVIISAVIYKRYRTNLKIAAAALKLNNLN</sequence>
<dbReference type="InterPro" id="IPR044865">
    <property type="entry name" value="MRH_dom"/>
</dbReference>
<dbReference type="Gene3D" id="2.10.25.10">
    <property type="entry name" value="Laminin"/>
    <property type="match status" value="1"/>
</dbReference>
<dbReference type="PROSITE" id="PS50026">
    <property type="entry name" value="EGF_3"/>
    <property type="match status" value="1"/>
</dbReference>
<evidence type="ECO:0000256" key="5">
    <source>
        <dbReference type="SAM" id="SignalP"/>
    </source>
</evidence>
<evidence type="ECO:0000259" key="6">
    <source>
        <dbReference type="PROSITE" id="PS50026"/>
    </source>
</evidence>
<dbReference type="Gene3D" id="2.70.130.10">
    <property type="entry name" value="Mannose-6-phosphate receptor binding domain"/>
    <property type="match status" value="1"/>
</dbReference>
<dbReference type="PROSITE" id="PS51914">
    <property type="entry name" value="MRH"/>
    <property type="match status" value="1"/>
</dbReference>
<dbReference type="PROSITE" id="PS01186">
    <property type="entry name" value="EGF_2"/>
    <property type="match status" value="1"/>
</dbReference>
<dbReference type="Proteomes" id="UP000001064">
    <property type="component" value="Unassembled WGS sequence"/>
</dbReference>
<keyword evidence="4" id="KW-0812">Transmembrane</keyword>
<dbReference type="VEuPathDB" id="AmoebaDB:DICPUDRAFT_55625"/>
<comment type="caution">
    <text evidence="3">Lacks conserved residue(s) required for the propagation of feature annotation.</text>
</comment>
<feature type="transmembrane region" description="Helical" evidence="4">
    <location>
        <begin position="558"/>
        <end position="582"/>
    </location>
</feature>
<dbReference type="OrthoDB" id="19767at2759"/>
<dbReference type="RefSeq" id="XP_003288789.1">
    <property type="nucleotide sequence ID" value="XM_003288741.1"/>
</dbReference>
<dbReference type="InterPro" id="IPR000742">
    <property type="entry name" value="EGF"/>
</dbReference>
<feature type="domain" description="EGF-like" evidence="6">
    <location>
        <begin position="287"/>
        <end position="320"/>
    </location>
</feature>
<feature type="signal peptide" evidence="5">
    <location>
        <begin position="1"/>
        <end position="22"/>
    </location>
</feature>
<gene>
    <name evidence="8" type="ORF">DICPUDRAFT_55625</name>
</gene>
<dbReference type="InterPro" id="IPR054484">
    <property type="entry name" value="ComC_SSD"/>
</dbReference>
<dbReference type="Pfam" id="PF07974">
    <property type="entry name" value="EGF_2"/>
    <property type="match status" value="1"/>
</dbReference>
<evidence type="ECO:0000256" key="4">
    <source>
        <dbReference type="SAM" id="Phobius"/>
    </source>
</evidence>
<name>F0ZMZ3_DICPU</name>